<keyword evidence="3" id="KW-1185">Reference proteome</keyword>
<name>A0A4Y8IR35_9BACI</name>
<dbReference type="RefSeq" id="WP_134339074.1">
    <property type="nucleotide sequence ID" value="NZ_SOPW01000003.1"/>
</dbReference>
<dbReference type="Pfam" id="PF06855">
    <property type="entry name" value="YozE_SAM_like"/>
    <property type="match status" value="1"/>
</dbReference>
<dbReference type="AlphaFoldDB" id="A0A4Y8IR35"/>
<dbReference type="InterPro" id="IPR023089">
    <property type="entry name" value="YozE_SAM-like"/>
</dbReference>
<dbReference type="OrthoDB" id="2242851at2"/>
<evidence type="ECO:0000313" key="3">
    <source>
        <dbReference type="Proteomes" id="UP000297975"/>
    </source>
</evidence>
<proteinExistence type="predicted"/>
<feature type="domain" description="YozE SAM-like" evidence="1">
    <location>
        <begin position="3"/>
        <end position="70"/>
    </location>
</feature>
<dbReference type="NCBIfam" id="NF010193">
    <property type="entry name" value="PRK13672.1"/>
    <property type="match status" value="1"/>
</dbReference>
<dbReference type="Proteomes" id="UP000297975">
    <property type="component" value="Unassembled WGS sequence"/>
</dbReference>
<dbReference type="InterPro" id="IPR036806">
    <property type="entry name" value="YozE_SAM-like_sf"/>
</dbReference>
<reference evidence="2 3" key="1">
    <citation type="submission" date="2019-03" db="EMBL/GenBank/DDBJ databases">
        <authorList>
            <person name="He R.-H."/>
        </authorList>
    </citation>
    <scope>NUCLEOTIDE SEQUENCE [LARGE SCALE GENOMIC DNA]</scope>
    <source>
        <strain evidence="3">SH 714</strain>
    </source>
</reference>
<dbReference type="PIRSF" id="PIRSF037262">
    <property type="entry name" value="UCP037262"/>
    <property type="match status" value="1"/>
</dbReference>
<evidence type="ECO:0000259" key="1">
    <source>
        <dbReference type="Pfam" id="PF06855"/>
    </source>
</evidence>
<protein>
    <submittedName>
        <fullName evidence="2">YozE family protein</fullName>
    </submittedName>
</protein>
<sequence length="72" mass="8838">MKSFYHYMMAYRGIQTKGDPKKKLAEWMFNEHDFPKQSKEYMEISQYLEFHTPFPEALTTFDIVWEEYAQDN</sequence>
<dbReference type="Gene3D" id="1.10.150.260">
    <property type="entry name" value="YozE SAM-like"/>
    <property type="match status" value="1"/>
</dbReference>
<dbReference type="EMBL" id="SOPW01000003">
    <property type="protein sequence ID" value="TFB24016.1"/>
    <property type="molecule type" value="Genomic_DNA"/>
</dbReference>
<accession>A0A4Y8IR35</accession>
<comment type="caution">
    <text evidence="2">The sequence shown here is derived from an EMBL/GenBank/DDBJ whole genome shotgun (WGS) entry which is preliminary data.</text>
</comment>
<dbReference type="SUPFAM" id="SSF140652">
    <property type="entry name" value="YozE-like"/>
    <property type="match status" value="1"/>
</dbReference>
<organism evidence="2 3">
    <name type="scientific">Filobacillus milosensis</name>
    <dbReference type="NCBI Taxonomy" id="94137"/>
    <lineage>
        <taxon>Bacteria</taxon>
        <taxon>Bacillati</taxon>
        <taxon>Bacillota</taxon>
        <taxon>Bacilli</taxon>
        <taxon>Bacillales</taxon>
        <taxon>Bacillaceae</taxon>
        <taxon>Filobacillus</taxon>
    </lineage>
</organism>
<dbReference type="InterPro" id="IPR010673">
    <property type="entry name" value="UPF0346"/>
</dbReference>
<gene>
    <name evidence="2" type="ORF">E3U55_04170</name>
</gene>
<evidence type="ECO:0000313" key="2">
    <source>
        <dbReference type="EMBL" id="TFB24016.1"/>
    </source>
</evidence>